<gene>
    <name evidence="3" type="ORF">AAEO57_06695</name>
</gene>
<dbReference type="InterPro" id="IPR014755">
    <property type="entry name" value="Cu-Rt/internalin_Ig-like"/>
</dbReference>
<feature type="domain" description="Internalin Ig-like inter-repeat region" evidence="2">
    <location>
        <begin position="2045"/>
        <end position="2087"/>
    </location>
</feature>
<feature type="domain" description="Internalin Ig-like inter-repeat region" evidence="2">
    <location>
        <begin position="463"/>
        <end position="495"/>
    </location>
</feature>
<feature type="domain" description="Internalin Ig-like inter-repeat region" evidence="2">
    <location>
        <begin position="2315"/>
        <end position="2362"/>
    </location>
</feature>
<feature type="domain" description="Internalin Ig-like inter-repeat region" evidence="2">
    <location>
        <begin position="1775"/>
        <end position="1817"/>
    </location>
</feature>
<evidence type="ECO:0000313" key="4">
    <source>
        <dbReference type="Proteomes" id="UP001485226"/>
    </source>
</evidence>
<name>A0ABU9ILY5_9FLAO</name>
<reference evidence="3 4" key="1">
    <citation type="submission" date="2024-04" db="EMBL/GenBank/DDBJ databases">
        <title>Flavobacterium sp. DGU38 16S ribosomal RNA gene Genome sequencing and assembly.</title>
        <authorList>
            <person name="Park S."/>
        </authorList>
    </citation>
    <scope>NUCLEOTIDE SEQUENCE [LARGE SCALE GENOMIC DNA]</scope>
    <source>
        <strain evidence="3 4">DGU38</strain>
    </source>
</reference>
<evidence type="ECO:0000259" key="2">
    <source>
        <dbReference type="Pfam" id="PF08191"/>
    </source>
</evidence>
<organism evidence="3 4">
    <name type="scientific">Flavobacterium calami</name>
    <dbReference type="NCBI Taxonomy" id="3139144"/>
    <lineage>
        <taxon>Bacteria</taxon>
        <taxon>Pseudomonadati</taxon>
        <taxon>Bacteroidota</taxon>
        <taxon>Flavobacteriia</taxon>
        <taxon>Flavobacteriales</taxon>
        <taxon>Flavobacteriaceae</taxon>
        <taxon>Flavobacterium</taxon>
    </lineage>
</organism>
<dbReference type="Gene3D" id="2.60.40.10">
    <property type="entry name" value="Immunoglobulins"/>
    <property type="match status" value="1"/>
</dbReference>
<feature type="domain" description="Internalin Ig-like inter-repeat region" evidence="2">
    <location>
        <begin position="724"/>
        <end position="759"/>
    </location>
</feature>
<accession>A0ABU9ILY5</accession>
<dbReference type="InterPro" id="IPR012569">
    <property type="entry name" value="Inl_IR"/>
</dbReference>
<keyword evidence="1" id="KW-0732">Signal</keyword>
<sequence length="2795" mass="291178">MEIITYFFKNINIKGFFTAFLLIFITNGYSQNTFDGDYCPGPGTVGDEYATGTVYNNVLLASPSSTCQIGTIRAKVDTQNQVLRLGMDIGNGGSALFRLYLDTNNNPLTGLTSDSFGGNISVAGAEYILEINSNGNGFTLYTGNGSVKTQTNVIPPGLAAQAGNANCNSGATFLEFNIPFGSLGINICDPNNPGIINITKLASVSGNSPSSNQCINTPLTFGIPLKGTVGPSTTICSGASSALTITGLNANSTVSKWQSSVAPFSVWADIPNTAGLTAYNTGNLTETTLFRAIFSNSGLCSGNDIATSEATVTVNAPTGCSITGTSGPVCLSSSNVYTAPANMTTYAWSLPSATANGATITSASNAQSVTVLAGSTCNTTFKLLLTTTLNGCSSTCEKIVTVNDTTAPTWTTAAASLNVTLQCSDVSGLATAQASFPVATDNCGGTVTYTKISGSFMAGSCINSGTYTNTWEAKDVCSNTSTIFTQTISIEDTTAPMWTTAAASLDVTLQCSDLSGLATAQTLAPIATDNCGGTLTYTKISGSFIAGSCINSGTYTNTWQAKDVCLNTSTVFTQVITIEDTTAPMWTTAAGALDVTLQCSDLSGLATAQNAAPIATDNCGGTVTYTKISGSFIAGSCINSGTYTNTWEAKDVCLNTSTVFTQVITIEDTTAPMWTTASASLDVTLQCSDLSGLANAQAAAPIATDNCGGTVTYTKISGSFIAGSCINSGTYTNTWEAKDVCLNTSTVFTQVITIEDTTAPMWTTAAGALDVTLQCSDLSGLATAQNAAPIATDNCGGTLTYTKISGSFIAGSCINSGTYTNTWQAKDVCLNTSTVFTQVITIEDTTAPMWTTASGALDVTLQCSDVSGLATAQASFPVATDNCGGTITYTKISGSFIAGSCINSGTYTNTWEAKDVCLNTSTIFTQTITIEDTTAPMWTTAAGALDVTLQCSDVSGLATAQASFPVATDNCGGTVTYTKISGSFIASSCINSGTYTNTWEAKDVCLNTSTVFTQVITIEDTTAPMWTTATGALDVTLQCSDLSGLATAQAAAPIATDNCGGTVTYTKISGSFTAGSCVNSGTYTNTWEAKDICLNTSTIFTQTITIEDTTAPMWTTAAGALDVTLQCSDVSGLATAQASFPVATDNCGGTVTYTKISGSFMAGSCINSGTYINTWEAKDMCLNTSTIFTQTITIEDTTAPMWTTAAGALDVTLQCSDVSGLATAQASFPVATDNCGGTVTYTKISGSFIAGSCINSGTYTNTWEVKDMCLNTSTVFTQVITIEDTTAPMWTTAAASLDVTLQCSDLSGLATAQTLAPIATDNCGGTVTYTKISGSFMAGSCINSGTYTNTWEAKDVCLNTSTVFTQVITIEDTTAPMWTTLAGALDVTLQCSDVSGLATAQASFPVATDNCGETVTYTKISGNFVAGSCINSGTYTNTWEAKDVCLNTSTIFTQTITIEDTTAPMWTTAAASLDVTLQCSDVSGLATAQTAAPIATDNCGGTVTYTKISGSFMAGSCINSGTYTNTWEAKDVCLNTSTIFTQTISIEDTTAPMWTTAAGALDVTLQCSDTAGLINAQAMAPIATDNCDGTITYTKTSGTLQRGSCGSTGTYTNTWIAKDICENTSTVFTQVITIEDNAAPNWITEAGTLNITLQCSDTAGLQAAQNQTPVASANCTIVTYIKTSGEFNASQDCANAGTYTNSWIAKDDCGNVTDSFIQVITIEDTTAPTWATEMASLNMTLQCSDTAGLALAQALFPTASDLCDADVSNIVKVSGQFMASEGCGNAGTYTNTWTVKDDCGNTSDTFTQVITIEDTTAPTWATEMNSLNMTLQCSDTAGLALAQALFPTASDLCDADVSNIVKVSGQFMASEGCGNSGTYTNTWTVKDDCGNTSDTFTQVITIEDTTAPTWATEMNSLNMTLQCSDTAGLALAQALFPTASDLCDADVSNIVKVSGQFMASEGCGNSGTYTNTWTVKDDCGNTSDTFTQVITIEDTTAPTWATETGSLNMTLQCSDTAGLALAQALFPTASDLCDNDVSNIVKVSGQFMASEGCGNSGTYTNTWTVKDDCGNTSDTFTQVITIEDTTAPTWATEMASLNMTLQCSDTAGLALAQAMFPTASDLCDNDISNIVKVSGQFMASEGCGNAGTYTNTWTVKDDCGNTSDTFTQVITIEDTTAPTWATETGSLNMTLQCSDTAGLALAQALFPTASDLCDADVSNIVKVSGQFMASEGCGNSGSYTNTWTVKDDCGNTSDTFTQVITIEDTTAPTWATEINSLNMTLQCSDTAGLALAQALFPTASDLCDADVSNIVKISGQFMASEGCSNAGTYTNTWTVKDDCGNTSDIFTQVITLEDTTVPMFTGNLPSDITVSCDAVPEPATLKVFDNCNSNLPVVFSETKSNIQNECPTNYTLTRIWSTSDCSGNTVSHFQIITVRDTTAPTGTAPASVANLQNIANIPAGSPQDIIDAADNCSGSVNISITDSNNGGSGCDGNAYILTRTYTLTDCAGNKTELVQTFTVENKISVMGTASNVTCFEGNNGSILVTSSPGSVVVIRNQNNEVVGNTNLRAGVYTLTATAQVNNNNQVCSSTATVTITQPENVIVNLNSEACNADSSPLNLSSLLPEGISRTGIWTDTSGTNALQGNILNVFGLALGSYTLEYKTTNEDCPRSVSVNLLVNDDCRVLACEKVLVHNAFSPNGDGVNDFFKIDNIDLTTCYPENTVEVYNRWGILVFETTNYNNITNAFDGTSRGRTTIKQSEGLPTGTYFYILTYKSFDNNNVARTNKQDGYLYLSK</sequence>
<feature type="domain" description="Internalin Ig-like inter-repeat region" evidence="2">
    <location>
        <begin position="2225"/>
        <end position="2267"/>
    </location>
</feature>
<keyword evidence="4" id="KW-1185">Reference proteome</keyword>
<feature type="domain" description="Internalin Ig-like inter-repeat region" evidence="2">
    <location>
        <begin position="1425"/>
        <end position="1463"/>
    </location>
</feature>
<dbReference type="RefSeq" id="WP_341690835.1">
    <property type="nucleotide sequence ID" value="NZ_JBBYHS010000006.1"/>
</dbReference>
<feature type="domain" description="Internalin Ig-like inter-repeat region" evidence="2">
    <location>
        <begin position="988"/>
        <end position="1023"/>
    </location>
</feature>
<feature type="domain" description="Internalin Ig-like inter-repeat region" evidence="2">
    <location>
        <begin position="1865"/>
        <end position="1907"/>
    </location>
</feature>
<evidence type="ECO:0000256" key="1">
    <source>
        <dbReference type="ARBA" id="ARBA00022729"/>
    </source>
</evidence>
<dbReference type="InterPro" id="IPR013783">
    <property type="entry name" value="Ig-like_fold"/>
</dbReference>
<dbReference type="Pfam" id="PF13585">
    <property type="entry name" value="CHU_C"/>
    <property type="match status" value="1"/>
</dbReference>
<dbReference type="EMBL" id="JBBYHS010000006">
    <property type="protein sequence ID" value="MEL1253453.1"/>
    <property type="molecule type" value="Genomic_DNA"/>
</dbReference>
<dbReference type="NCBIfam" id="TIGR04131">
    <property type="entry name" value="Bac_Flav_CTERM"/>
    <property type="match status" value="1"/>
</dbReference>
<evidence type="ECO:0000313" key="3">
    <source>
        <dbReference type="EMBL" id="MEL1253453.1"/>
    </source>
</evidence>
<feature type="domain" description="Internalin Ig-like inter-repeat region" evidence="2">
    <location>
        <begin position="900"/>
        <end position="935"/>
    </location>
</feature>
<feature type="domain" description="Internalin Ig-like inter-repeat region" evidence="2">
    <location>
        <begin position="2135"/>
        <end position="2177"/>
    </location>
</feature>
<dbReference type="InterPro" id="IPR026341">
    <property type="entry name" value="T9SS_type_B"/>
</dbReference>
<protein>
    <submittedName>
        <fullName evidence="3">Gliding motility-associated C-terminal domain-containing protein</fullName>
    </submittedName>
</protein>
<proteinExistence type="predicted"/>
<comment type="caution">
    <text evidence="3">The sequence shown here is derived from an EMBL/GenBank/DDBJ whole genome shotgun (WGS) entry which is preliminary data.</text>
</comment>
<feature type="domain" description="Internalin Ig-like inter-repeat region" evidence="2">
    <location>
        <begin position="1955"/>
        <end position="1997"/>
    </location>
</feature>
<feature type="domain" description="Internalin Ig-like inter-repeat region" evidence="2">
    <location>
        <begin position="1252"/>
        <end position="1287"/>
    </location>
</feature>
<dbReference type="Pfam" id="PF08191">
    <property type="entry name" value="LRR_adjacent"/>
    <property type="match status" value="14"/>
</dbReference>
<feature type="domain" description="Internalin Ig-like inter-repeat region" evidence="2">
    <location>
        <begin position="636"/>
        <end position="671"/>
    </location>
</feature>
<dbReference type="Gene3D" id="2.60.40.1220">
    <property type="match status" value="6"/>
</dbReference>
<dbReference type="Proteomes" id="UP001485226">
    <property type="component" value="Unassembled WGS sequence"/>
</dbReference>